<protein>
    <submittedName>
        <fullName evidence="2">Uncharacterized protein</fullName>
    </submittedName>
</protein>
<feature type="compositionally biased region" description="Low complexity" evidence="1">
    <location>
        <begin position="191"/>
        <end position="202"/>
    </location>
</feature>
<gene>
    <name evidence="2" type="ORF">TUM19329_32220</name>
</gene>
<sequence>MPKKLRVDMDQMLFTSDEETVLITNGITTCIAFIAQGSFWDEEEDDMVDFCGLYHWSGFRRVDTPLDQQAKNALLYFFKTLTSYTGIDRGEKITIDTLCFIGGEKEQRDSDNGLIVTGTEAEVYLLKQAVREFNFVAHQFIIASENISHHHFLTEGEQSISIKLTLDAINCKVESPEPYNSSEEELHQENLTGSSSLSSTLM</sequence>
<dbReference type="EMBL" id="AP022839">
    <property type="protein sequence ID" value="BCA96861.1"/>
    <property type="molecule type" value="Genomic_DNA"/>
</dbReference>
<reference evidence="2" key="1">
    <citation type="journal article" date="2020" name="Microbiol. Resour. Announc.">
        <title>Complete Genome Sequence of Novel Psychrotolerant Legionella Strain TUM19329, Isolated from Antarctic Lake Sediment.</title>
        <authorList>
            <person name="Shimada S."/>
            <person name="Nakai R."/>
            <person name="Aoki K."/>
            <person name="Shimoeda N."/>
            <person name="Ohno G."/>
            <person name="Miyazaki Y."/>
            <person name="Kudoh S."/>
            <person name="Imura S."/>
            <person name="Watanabe K."/>
            <person name="Ishii Y."/>
            <person name="Tateda K."/>
        </authorList>
    </citation>
    <scope>NUCLEOTIDE SEQUENCE [LARGE SCALE GENOMIC DNA]</scope>
    <source>
        <strain evidence="2">TUM19329</strain>
    </source>
</reference>
<accession>A0A6F8T8T2</accession>
<proteinExistence type="predicted"/>
<dbReference type="Proteomes" id="UP000502894">
    <property type="component" value="Chromosome"/>
</dbReference>
<keyword evidence="3" id="KW-1185">Reference proteome</keyword>
<feature type="region of interest" description="Disordered" evidence="1">
    <location>
        <begin position="176"/>
        <end position="202"/>
    </location>
</feature>
<name>A0A6F8T8T2_9GAMM</name>
<dbReference type="AlphaFoldDB" id="A0A6F8T8T2"/>
<organism evidence="2 3">
    <name type="scientific">Legionella antarctica</name>
    <dbReference type="NCBI Taxonomy" id="2708020"/>
    <lineage>
        <taxon>Bacteria</taxon>
        <taxon>Pseudomonadati</taxon>
        <taxon>Pseudomonadota</taxon>
        <taxon>Gammaproteobacteria</taxon>
        <taxon>Legionellales</taxon>
        <taxon>Legionellaceae</taxon>
        <taxon>Legionella</taxon>
    </lineage>
</organism>
<evidence type="ECO:0000256" key="1">
    <source>
        <dbReference type="SAM" id="MobiDB-lite"/>
    </source>
</evidence>
<dbReference type="RefSeq" id="WP_173238086.1">
    <property type="nucleotide sequence ID" value="NZ_AP022839.1"/>
</dbReference>
<evidence type="ECO:0000313" key="2">
    <source>
        <dbReference type="EMBL" id="BCA96861.1"/>
    </source>
</evidence>
<dbReference type="KEGG" id="lant:TUM19329_32220"/>
<evidence type="ECO:0000313" key="3">
    <source>
        <dbReference type="Proteomes" id="UP000502894"/>
    </source>
</evidence>